<proteinExistence type="predicted"/>
<dbReference type="InterPro" id="IPR009057">
    <property type="entry name" value="Homeodomain-like_sf"/>
</dbReference>
<feature type="signal peptide" evidence="2">
    <location>
        <begin position="1"/>
        <end position="19"/>
    </location>
</feature>
<dbReference type="EMBL" id="HBUF01636641">
    <property type="protein sequence ID" value="CAG6784277.1"/>
    <property type="molecule type" value="Transcribed_RNA"/>
</dbReference>
<comment type="subcellular location">
    <subcellularLocation>
        <location evidence="1">Nucleus</location>
    </subcellularLocation>
</comment>
<evidence type="ECO:0008006" key="4">
    <source>
        <dbReference type="Google" id="ProtNLM"/>
    </source>
</evidence>
<protein>
    <recommendedName>
        <fullName evidence="4">HTH psq-type domain-containing protein</fullName>
    </recommendedName>
</protein>
<organism evidence="3">
    <name type="scientific">Cacopsylla melanoneura</name>
    <dbReference type="NCBI Taxonomy" id="428564"/>
    <lineage>
        <taxon>Eukaryota</taxon>
        <taxon>Metazoa</taxon>
        <taxon>Ecdysozoa</taxon>
        <taxon>Arthropoda</taxon>
        <taxon>Hexapoda</taxon>
        <taxon>Insecta</taxon>
        <taxon>Pterygota</taxon>
        <taxon>Neoptera</taxon>
        <taxon>Paraneoptera</taxon>
        <taxon>Hemiptera</taxon>
        <taxon>Sternorrhyncha</taxon>
        <taxon>Psylloidea</taxon>
        <taxon>Psyllidae</taxon>
        <taxon>Psyllinae</taxon>
        <taxon>Cacopsylla</taxon>
    </lineage>
</organism>
<evidence type="ECO:0000256" key="2">
    <source>
        <dbReference type="SAM" id="SignalP"/>
    </source>
</evidence>
<reference evidence="3" key="1">
    <citation type="submission" date="2021-05" db="EMBL/GenBank/DDBJ databases">
        <authorList>
            <person name="Alioto T."/>
            <person name="Alioto T."/>
            <person name="Gomez Garrido J."/>
        </authorList>
    </citation>
    <scope>NUCLEOTIDE SEQUENCE</scope>
</reference>
<dbReference type="SUPFAM" id="SSF46689">
    <property type="entry name" value="Homeodomain-like"/>
    <property type="match status" value="1"/>
</dbReference>
<feature type="chain" id="PRO_5034556709" description="HTH psq-type domain-containing protein" evidence="2">
    <location>
        <begin position="20"/>
        <end position="166"/>
    </location>
</feature>
<evidence type="ECO:0000256" key="1">
    <source>
        <dbReference type="ARBA" id="ARBA00004123"/>
    </source>
</evidence>
<name>A0A8D9BJL3_9HEMI</name>
<dbReference type="GO" id="GO:0005634">
    <property type="term" value="C:nucleus"/>
    <property type="evidence" value="ECO:0007669"/>
    <property type="project" value="UniProtKB-SubCell"/>
</dbReference>
<dbReference type="Gene3D" id="1.10.10.60">
    <property type="entry name" value="Homeodomain-like"/>
    <property type="match status" value="1"/>
</dbReference>
<evidence type="ECO:0000313" key="3">
    <source>
        <dbReference type="EMBL" id="CAG6784277.1"/>
    </source>
</evidence>
<dbReference type="AlphaFoldDB" id="A0A8D9BJL3"/>
<keyword evidence="2" id="KW-0732">Signal</keyword>
<accession>A0A8D9BJL3</accession>
<sequence length="166" mass="19571">MFGFLAILFLPINVLLNVAEMPRTYKRKPSSRRYRDYTENHLQECIRRIRCGEITQRQGEMEYQIPRRTLVYKLARKHSTEVGRPAVFTDAEESVFVKCTLQLSDYGFPISEEDLRYIVSAYLQKAGRIVPQFKMGNFPGVDWSKCFLKRHPELTTRFVSNIKRAR</sequence>